<dbReference type="PANTHER" id="PTHR43591">
    <property type="entry name" value="METHYLTRANSFERASE"/>
    <property type="match status" value="1"/>
</dbReference>
<gene>
    <name evidence="2" type="ordered locus">Pisl_0406</name>
</gene>
<dbReference type="GO" id="GO:0008757">
    <property type="term" value="F:S-adenosylmethionine-dependent methyltransferase activity"/>
    <property type="evidence" value="ECO:0007669"/>
    <property type="project" value="InterPro"/>
</dbReference>
<dbReference type="eggNOG" id="arCOG01774">
    <property type="taxonomic scope" value="Archaea"/>
</dbReference>
<dbReference type="InterPro" id="IPR029063">
    <property type="entry name" value="SAM-dependent_MTases_sf"/>
</dbReference>
<proteinExistence type="predicted"/>
<evidence type="ECO:0000313" key="3">
    <source>
        <dbReference type="Proteomes" id="UP000002595"/>
    </source>
</evidence>
<dbReference type="CDD" id="cd02440">
    <property type="entry name" value="AdoMet_MTases"/>
    <property type="match status" value="1"/>
</dbReference>
<keyword evidence="2" id="KW-0489">Methyltransferase</keyword>
<dbReference type="GeneID" id="4617549"/>
<dbReference type="STRING" id="384616.Pisl_0406"/>
<protein>
    <submittedName>
        <fullName evidence="2">Methyltransferase type 11</fullName>
    </submittedName>
</protein>
<feature type="domain" description="Methyltransferase type 11" evidence="1">
    <location>
        <begin position="47"/>
        <end position="134"/>
    </location>
</feature>
<keyword evidence="2" id="KW-0808">Transferase</keyword>
<organism evidence="2 3">
    <name type="scientific">Pyrobaculum islandicum (strain DSM 4184 / JCM 9189 / GEO3)</name>
    <dbReference type="NCBI Taxonomy" id="384616"/>
    <lineage>
        <taxon>Archaea</taxon>
        <taxon>Thermoproteota</taxon>
        <taxon>Thermoprotei</taxon>
        <taxon>Thermoproteales</taxon>
        <taxon>Thermoproteaceae</taxon>
        <taxon>Pyrobaculum</taxon>
    </lineage>
</organism>
<reference evidence="2" key="1">
    <citation type="submission" date="2006-12" db="EMBL/GenBank/DDBJ databases">
        <title>Complete sequence of Pyrobaculum islandicum DSM 4184.</title>
        <authorList>
            <person name="Copeland A."/>
            <person name="Lucas S."/>
            <person name="Lapidus A."/>
            <person name="Barry K."/>
            <person name="Detter J.C."/>
            <person name="Glavina del Rio T."/>
            <person name="Dalin E."/>
            <person name="Tice H."/>
            <person name="Pitluck S."/>
            <person name="Meincke L."/>
            <person name="Brettin T."/>
            <person name="Bruce D."/>
            <person name="Han C."/>
            <person name="Tapia R."/>
            <person name="Gilna P."/>
            <person name="Schmutz J."/>
            <person name="Larimer F."/>
            <person name="Land M."/>
            <person name="Hauser L."/>
            <person name="Kyrpides N."/>
            <person name="Mikhailova N."/>
            <person name="Cozen A.E."/>
            <person name="Fitz-Gibbon S.T."/>
            <person name="House C.H."/>
            <person name="Saltikov C."/>
            <person name="Lowe T."/>
            <person name="Richardson P."/>
        </authorList>
    </citation>
    <scope>NUCLEOTIDE SEQUENCE [LARGE SCALE GENOMIC DNA]</scope>
    <source>
        <strain evidence="2">DSM 4184</strain>
    </source>
</reference>
<keyword evidence="3" id="KW-1185">Reference proteome</keyword>
<dbReference type="GO" id="GO:0032259">
    <property type="term" value="P:methylation"/>
    <property type="evidence" value="ECO:0007669"/>
    <property type="project" value="UniProtKB-KW"/>
</dbReference>
<evidence type="ECO:0000259" key="1">
    <source>
        <dbReference type="Pfam" id="PF08241"/>
    </source>
</evidence>
<dbReference type="KEGG" id="pis:Pisl_0406"/>
<dbReference type="Gene3D" id="3.40.50.150">
    <property type="entry name" value="Vaccinia Virus protein VP39"/>
    <property type="match status" value="1"/>
</dbReference>
<dbReference type="EMBL" id="CP000504">
    <property type="protein sequence ID" value="ABL87584.1"/>
    <property type="molecule type" value="Genomic_DNA"/>
</dbReference>
<evidence type="ECO:0000313" key="2">
    <source>
        <dbReference type="EMBL" id="ABL87584.1"/>
    </source>
</evidence>
<name>A1RRK2_PYRIL</name>
<dbReference type="AlphaFoldDB" id="A1RRK2"/>
<dbReference type="InterPro" id="IPR013216">
    <property type="entry name" value="Methyltransf_11"/>
</dbReference>
<dbReference type="Proteomes" id="UP000002595">
    <property type="component" value="Chromosome"/>
</dbReference>
<sequence length="248" mass="28390">MKAVADYYDTVARLYVDKYLGTWYYRTLYRKLGEVLDVYIKRGMYILDVGAGTGFWSLYMQARGATVIPLDISVESLKVCRCGDRIQGDAAMLPIRARRFDAVTALGSVYNHLHNLESAFASVAHVLKKGGIFITDIDNAVCLDMLYEYLLFQGVGKFKDALLRGVVRGVWESVDSELPFNYYSYFYVKSALRKAGLEIIDARPIYLFPPLPSRFLQKRFRLKFFEKLDLLKRFAPFATTVIYVAVKV</sequence>
<dbReference type="HOGENOM" id="CLU_1072071_0_0_2"/>
<dbReference type="Pfam" id="PF08241">
    <property type="entry name" value="Methyltransf_11"/>
    <property type="match status" value="1"/>
</dbReference>
<accession>A1RRK2</accession>
<dbReference type="SUPFAM" id="SSF53335">
    <property type="entry name" value="S-adenosyl-L-methionine-dependent methyltransferases"/>
    <property type="match status" value="1"/>
</dbReference>
<dbReference type="OrthoDB" id="1018at2157"/>
<dbReference type="RefSeq" id="WP_011762161.1">
    <property type="nucleotide sequence ID" value="NC_008701.1"/>
</dbReference>